<dbReference type="SMART" id="SM00886">
    <property type="entry name" value="Dabb"/>
    <property type="match status" value="1"/>
</dbReference>
<dbReference type="AlphaFoldDB" id="A0A6M0H712"/>
<dbReference type="InterPro" id="IPR011008">
    <property type="entry name" value="Dimeric_a/b-barrel"/>
</dbReference>
<organism evidence="2 3">
    <name type="scientific">Clostridium senegalense</name>
    <dbReference type="NCBI Taxonomy" id="1465809"/>
    <lineage>
        <taxon>Bacteria</taxon>
        <taxon>Bacillati</taxon>
        <taxon>Bacillota</taxon>
        <taxon>Clostridia</taxon>
        <taxon>Eubacteriales</taxon>
        <taxon>Clostridiaceae</taxon>
        <taxon>Clostridium</taxon>
    </lineage>
</organism>
<dbReference type="PANTHER" id="PTHR37832:SF1">
    <property type="entry name" value="STRESS-RESPONSE A_B BARREL DOMAIN-CONTAINING PROTEIN"/>
    <property type="match status" value="1"/>
</dbReference>
<dbReference type="EMBL" id="JAAGPU010000023">
    <property type="protein sequence ID" value="NEU05631.1"/>
    <property type="molecule type" value="Genomic_DNA"/>
</dbReference>
<protein>
    <submittedName>
        <fullName evidence="2">Dabb family protein</fullName>
    </submittedName>
</protein>
<comment type="caution">
    <text evidence="2">The sequence shown here is derived from an EMBL/GenBank/DDBJ whole genome shotgun (WGS) entry which is preliminary data.</text>
</comment>
<name>A0A6M0H712_9CLOT</name>
<evidence type="ECO:0000259" key="1">
    <source>
        <dbReference type="PROSITE" id="PS51502"/>
    </source>
</evidence>
<keyword evidence="3" id="KW-1185">Reference proteome</keyword>
<dbReference type="PANTHER" id="PTHR37832">
    <property type="entry name" value="BLL2683 PROTEIN"/>
    <property type="match status" value="1"/>
</dbReference>
<dbReference type="RefSeq" id="WP_061995816.1">
    <property type="nucleotide sequence ID" value="NZ_JAAGPU010000023.1"/>
</dbReference>
<feature type="domain" description="Stress-response A/B barrel" evidence="1">
    <location>
        <begin position="2"/>
        <end position="94"/>
    </location>
</feature>
<evidence type="ECO:0000313" key="3">
    <source>
        <dbReference type="Proteomes" id="UP000481872"/>
    </source>
</evidence>
<dbReference type="Pfam" id="PF07876">
    <property type="entry name" value="Dabb"/>
    <property type="match status" value="1"/>
</dbReference>
<dbReference type="PROSITE" id="PS51502">
    <property type="entry name" value="S_R_A_B_BARREL"/>
    <property type="match status" value="1"/>
</dbReference>
<dbReference type="InterPro" id="IPR013097">
    <property type="entry name" value="Dabb"/>
</dbReference>
<dbReference type="Proteomes" id="UP000481872">
    <property type="component" value="Unassembled WGS sequence"/>
</dbReference>
<sequence length="96" mass="11281">MFTHIVFFKLKNPSEENLKKAKEIFLSMNGEIDCLKYLEVGVDELHTERSYDIALVTKFNSLDDMNTYQYHPYHVNHVLAPLKEMVESSKAIDYHN</sequence>
<proteinExistence type="predicted"/>
<gene>
    <name evidence="2" type="ORF">G3M99_12350</name>
</gene>
<reference evidence="2 3" key="1">
    <citation type="submission" date="2020-02" db="EMBL/GenBank/DDBJ databases">
        <title>Genome assembly of a novel Clostridium senegalense strain.</title>
        <authorList>
            <person name="Gupta T.B."/>
            <person name="Jauregui R."/>
            <person name="Maclean P."/>
            <person name="Nawarathana A."/>
            <person name="Brightwell G."/>
        </authorList>
    </citation>
    <scope>NUCLEOTIDE SEQUENCE [LARGE SCALE GENOMIC DNA]</scope>
    <source>
        <strain evidence="2 3">AGRFS4</strain>
    </source>
</reference>
<accession>A0A6M0H712</accession>
<dbReference type="SUPFAM" id="SSF54909">
    <property type="entry name" value="Dimeric alpha+beta barrel"/>
    <property type="match status" value="1"/>
</dbReference>
<dbReference type="Gene3D" id="3.30.70.100">
    <property type="match status" value="1"/>
</dbReference>
<evidence type="ECO:0000313" key="2">
    <source>
        <dbReference type="EMBL" id="NEU05631.1"/>
    </source>
</evidence>